<evidence type="ECO:0000313" key="2">
    <source>
        <dbReference type="EMBL" id="PNR63247.1"/>
    </source>
</evidence>
<protein>
    <submittedName>
        <fullName evidence="2 3">Uncharacterized protein</fullName>
    </submittedName>
</protein>
<dbReference type="Proteomes" id="UP000006727">
    <property type="component" value="Chromosome 1"/>
</dbReference>
<dbReference type="RefSeq" id="XP_024393683.1">
    <property type="nucleotide sequence ID" value="XM_024537915.2"/>
</dbReference>
<feature type="compositionally biased region" description="Low complexity" evidence="1">
    <location>
        <begin position="252"/>
        <end position="263"/>
    </location>
</feature>
<feature type="region of interest" description="Disordered" evidence="1">
    <location>
        <begin position="231"/>
        <end position="265"/>
    </location>
</feature>
<dbReference type="OrthoDB" id="46175at2759"/>
<reference evidence="2 4" key="2">
    <citation type="journal article" date="2018" name="Plant J.">
        <title>The Physcomitrella patens chromosome-scale assembly reveals moss genome structure and evolution.</title>
        <authorList>
            <person name="Lang D."/>
            <person name="Ullrich K.K."/>
            <person name="Murat F."/>
            <person name="Fuchs J."/>
            <person name="Jenkins J."/>
            <person name="Haas F.B."/>
            <person name="Piednoel M."/>
            <person name="Gundlach H."/>
            <person name="Van Bel M."/>
            <person name="Meyberg R."/>
            <person name="Vives C."/>
            <person name="Morata J."/>
            <person name="Symeonidi A."/>
            <person name="Hiss M."/>
            <person name="Muchero W."/>
            <person name="Kamisugi Y."/>
            <person name="Saleh O."/>
            <person name="Blanc G."/>
            <person name="Decker E.L."/>
            <person name="van Gessel N."/>
            <person name="Grimwood J."/>
            <person name="Hayes R.D."/>
            <person name="Graham S.W."/>
            <person name="Gunter L.E."/>
            <person name="McDaniel S.F."/>
            <person name="Hoernstein S.N.W."/>
            <person name="Larsson A."/>
            <person name="Li F.W."/>
            <person name="Perroud P.F."/>
            <person name="Phillips J."/>
            <person name="Ranjan P."/>
            <person name="Rokshar D.S."/>
            <person name="Rothfels C.J."/>
            <person name="Schneider L."/>
            <person name="Shu S."/>
            <person name="Stevenson D.W."/>
            <person name="Thummler F."/>
            <person name="Tillich M."/>
            <person name="Villarreal Aguilar J.C."/>
            <person name="Widiez T."/>
            <person name="Wong G.K."/>
            <person name="Wymore A."/>
            <person name="Zhang Y."/>
            <person name="Zimmer A.D."/>
            <person name="Quatrano R.S."/>
            <person name="Mayer K.F.X."/>
            <person name="Goodstein D."/>
            <person name="Casacuberta J.M."/>
            <person name="Vandepoele K."/>
            <person name="Reski R."/>
            <person name="Cuming A.C."/>
            <person name="Tuskan G.A."/>
            <person name="Maumus F."/>
            <person name="Salse J."/>
            <person name="Schmutz J."/>
            <person name="Rensing S.A."/>
        </authorList>
    </citation>
    <scope>NUCLEOTIDE SEQUENCE [LARGE SCALE GENOMIC DNA]</scope>
    <source>
        <strain evidence="3 4">cv. Gransden 2004</strain>
    </source>
</reference>
<dbReference type="OMA" id="CWQPMGV"/>
<keyword evidence="4" id="KW-1185">Reference proteome</keyword>
<reference evidence="2 4" key="1">
    <citation type="journal article" date="2008" name="Science">
        <title>The Physcomitrella genome reveals evolutionary insights into the conquest of land by plants.</title>
        <authorList>
            <person name="Rensing S."/>
            <person name="Lang D."/>
            <person name="Zimmer A."/>
            <person name="Terry A."/>
            <person name="Salamov A."/>
            <person name="Shapiro H."/>
            <person name="Nishiyama T."/>
            <person name="Perroud P.-F."/>
            <person name="Lindquist E."/>
            <person name="Kamisugi Y."/>
            <person name="Tanahashi T."/>
            <person name="Sakakibara K."/>
            <person name="Fujita T."/>
            <person name="Oishi K."/>
            <person name="Shin-I T."/>
            <person name="Kuroki Y."/>
            <person name="Toyoda A."/>
            <person name="Suzuki Y."/>
            <person name="Hashimoto A."/>
            <person name="Yamaguchi K."/>
            <person name="Sugano A."/>
            <person name="Kohara Y."/>
            <person name="Fujiyama A."/>
            <person name="Anterola A."/>
            <person name="Aoki S."/>
            <person name="Ashton N."/>
            <person name="Barbazuk W.B."/>
            <person name="Barker E."/>
            <person name="Bennetzen J."/>
            <person name="Bezanilla M."/>
            <person name="Blankenship R."/>
            <person name="Cho S.H."/>
            <person name="Dutcher S."/>
            <person name="Estelle M."/>
            <person name="Fawcett J.A."/>
            <person name="Gundlach H."/>
            <person name="Hanada K."/>
            <person name="Heyl A."/>
            <person name="Hicks K.A."/>
            <person name="Hugh J."/>
            <person name="Lohr M."/>
            <person name="Mayer K."/>
            <person name="Melkozernov A."/>
            <person name="Murata T."/>
            <person name="Nelson D."/>
            <person name="Pils B."/>
            <person name="Prigge M."/>
            <person name="Reiss B."/>
            <person name="Renner T."/>
            <person name="Rombauts S."/>
            <person name="Rushton P."/>
            <person name="Sanderfoot A."/>
            <person name="Schween G."/>
            <person name="Shiu S.-H."/>
            <person name="Stueber K."/>
            <person name="Theodoulou F.L."/>
            <person name="Tu H."/>
            <person name="Van de Peer Y."/>
            <person name="Verrier P.J."/>
            <person name="Waters E."/>
            <person name="Wood A."/>
            <person name="Yang L."/>
            <person name="Cove D."/>
            <person name="Cuming A."/>
            <person name="Hasebe M."/>
            <person name="Lucas S."/>
            <person name="Mishler D.B."/>
            <person name="Reski R."/>
            <person name="Grigoriev I."/>
            <person name="Quatrano R.S."/>
            <person name="Boore J.L."/>
        </authorList>
    </citation>
    <scope>NUCLEOTIDE SEQUENCE [LARGE SCALE GENOMIC DNA]</scope>
    <source>
        <strain evidence="3 4">cv. Gransden 2004</strain>
    </source>
</reference>
<name>A0A2K1LB55_PHYPA</name>
<evidence type="ECO:0000256" key="1">
    <source>
        <dbReference type="SAM" id="MobiDB-lite"/>
    </source>
</evidence>
<proteinExistence type="predicted"/>
<sequence length="337" mass="37730">MRMGATVEECELPSFYELLDRFSLFDSSASSGCDVQIGKNGSLFCKCEGCIRWSDFVEGRDPSDIEVKYEVFTREHVAGLACYLRTRAAEFELSVMDVLEVGAGSGRLSYHLNKYLSQLFTKNQGPVVRVVATDSGVRGLDGPSVKKEDAIDAISTRKTQIIISSWMPRSVDWTAHMRVQQSVLEYILIGETDNGICGCPWKTWGFSSPWDWSDSDDSDFDASVSIALQSQEDGSCLRESKESTNGHDRTRGSISSNSGSQIGRTRREKPLYEIDGWERLELHSLSRLQLCRTDERWSSSRHSHTVSFRRKQDAAACCGHTLSPGGWKIENSFSVEE</sequence>
<dbReference type="Gramene" id="Pp3c1_36070V3.2">
    <property type="protein sequence ID" value="Pp3c1_36070V3.2"/>
    <property type="gene ID" value="Pp3c1_36070"/>
</dbReference>
<dbReference type="Gramene" id="Pp3c1_36070V3.1">
    <property type="protein sequence ID" value="Pp3c1_36070V3.1"/>
    <property type="gene ID" value="Pp3c1_36070"/>
</dbReference>
<dbReference type="AlphaFoldDB" id="A0A2K1LB55"/>
<dbReference type="KEGG" id="ppp:112290998"/>
<evidence type="ECO:0000313" key="4">
    <source>
        <dbReference type="Proteomes" id="UP000006727"/>
    </source>
</evidence>
<dbReference type="GeneID" id="112290998"/>
<dbReference type="EMBL" id="ABEU02000001">
    <property type="protein sequence ID" value="PNR63247.1"/>
    <property type="molecule type" value="Genomic_DNA"/>
</dbReference>
<reference evidence="3" key="3">
    <citation type="submission" date="2020-12" db="UniProtKB">
        <authorList>
            <consortium name="EnsemblPlants"/>
        </authorList>
    </citation>
    <scope>IDENTIFICATION</scope>
</reference>
<evidence type="ECO:0000313" key="3">
    <source>
        <dbReference type="EnsemblPlants" id="Pp3c1_36070V3.1"/>
    </source>
</evidence>
<organism evidence="2">
    <name type="scientific">Physcomitrium patens</name>
    <name type="common">Spreading-leaved earth moss</name>
    <name type="synonym">Physcomitrella patens</name>
    <dbReference type="NCBI Taxonomy" id="3218"/>
    <lineage>
        <taxon>Eukaryota</taxon>
        <taxon>Viridiplantae</taxon>
        <taxon>Streptophyta</taxon>
        <taxon>Embryophyta</taxon>
        <taxon>Bryophyta</taxon>
        <taxon>Bryophytina</taxon>
        <taxon>Bryopsida</taxon>
        <taxon>Funariidae</taxon>
        <taxon>Funariales</taxon>
        <taxon>Funariaceae</taxon>
        <taxon>Physcomitrium</taxon>
    </lineage>
</organism>
<dbReference type="PaxDb" id="3218-PP1S28_152V6.1"/>
<feature type="compositionally biased region" description="Basic and acidic residues" evidence="1">
    <location>
        <begin position="235"/>
        <end position="251"/>
    </location>
</feature>
<gene>
    <name evidence="3" type="primary">LOC112290998</name>
    <name evidence="2" type="ORF">PHYPA_001672</name>
</gene>
<dbReference type="EnsemblPlants" id="Pp3c1_36070V3.2">
    <property type="protein sequence ID" value="Pp3c1_36070V3.2"/>
    <property type="gene ID" value="Pp3c1_36070"/>
</dbReference>
<accession>A0A2K1LB55</accession>
<dbReference type="EnsemblPlants" id="Pp3c1_36070V3.1">
    <property type="protein sequence ID" value="Pp3c1_36070V3.1"/>
    <property type="gene ID" value="Pp3c1_36070"/>
</dbReference>